<dbReference type="HOGENOM" id="CLU_117584_0_0_9"/>
<dbReference type="KEGG" id="dor:Desor_4913"/>
<dbReference type="eggNOG" id="ENOG5032TRS">
    <property type="taxonomic scope" value="Bacteria"/>
</dbReference>
<reference evidence="1 2" key="2">
    <citation type="journal article" date="2012" name="J. Bacteriol.">
        <title>Complete genome sequences of Desulfosporosinus orientis DSM765T, Desulfosporosinus youngiae DSM17734T, Desulfosporosinus meridiei DSM13257T, and Desulfosporosinus acidiphilus DSM22704T.</title>
        <authorList>
            <person name="Pester M."/>
            <person name="Brambilla E."/>
            <person name="Alazard D."/>
            <person name="Rattei T."/>
            <person name="Weinmaier T."/>
            <person name="Han J."/>
            <person name="Lucas S."/>
            <person name="Lapidus A."/>
            <person name="Cheng J.F."/>
            <person name="Goodwin L."/>
            <person name="Pitluck S."/>
            <person name="Peters L."/>
            <person name="Ovchinnikova G."/>
            <person name="Teshima H."/>
            <person name="Detter J.C."/>
            <person name="Han C.S."/>
            <person name="Tapia R."/>
            <person name="Land M.L."/>
            <person name="Hauser L."/>
            <person name="Kyrpides N.C."/>
            <person name="Ivanova N.N."/>
            <person name="Pagani I."/>
            <person name="Huntmann M."/>
            <person name="Wei C.L."/>
            <person name="Davenport K.W."/>
            <person name="Daligault H."/>
            <person name="Chain P.S."/>
            <person name="Chen A."/>
            <person name="Mavromatis K."/>
            <person name="Markowitz V."/>
            <person name="Szeto E."/>
            <person name="Mikhailova N."/>
            <person name="Pati A."/>
            <person name="Wagner M."/>
            <person name="Woyke T."/>
            <person name="Ollivier B."/>
            <person name="Klenk H.P."/>
            <person name="Spring S."/>
            <person name="Loy A."/>
        </authorList>
    </citation>
    <scope>NUCLEOTIDE SEQUENCE [LARGE SCALE GENOMIC DNA]</scope>
    <source>
        <strain evidence="2">ATCC 19365 / DSM 765 / NCIMB 8382 / VKM B-1628</strain>
    </source>
</reference>
<dbReference type="InterPro" id="IPR045527">
    <property type="entry name" value="DUF6470"/>
</dbReference>
<sequence length="182" mass="19989">MLRLDITTQPTLLSYNSRNAQLNQRTTRPVVQMETTPAVVETHQPQGVLTIDQTPCRYSIGLKNNSDFSRDNAAFGWQSVMDAIARIAQEGDQLAAIENKTSALADIAANSMISEIPDITWAHIASPEISYQANPVQFNPIAGTLNYTVQPGKIESDYQPASLNIKVTQYPSIKISVVDVEV</sequence>
<dbReference type="Proteomes" id="UP000006346">
    <property type="component" value="Chromosome"/>
</dbReference>
<dbReference type="RefSeq" id="WP_014187120.1">
    <property type="nucleotide sequence ID" value="NC_016584.1"/>
</dbReference>
<proteinExistence type="predicted"/>
<name>G7WI17_DESOD</name>
<dbReference type="OrthoDB" id="1680451at2"/>
<organism evidence="1 2">
    <name type="scientific">Desulfosporosinus orientis (strain ATCC 19365 / DSM 765 / NCIMB 8382 / VKM B-1628 / Singapore I)</name>
    <name type="common">Desulfotomaculum orientis</name>
    <dbReference type="NCBI Taxonomy" id="768706"/>
    <lineage>
        <taxon>Bacteria</taxon>
        <taxon>Bacillati</taxon>
        <taxon>Bacillota</taxon>
        <taxon>Clostridia</taxon>
        <taxon>Eubacteriales</taxon>
        <taxon>Desulfitobacteriaceae</taxon>
        <taxon>Desulfosporosinus</taxon>
    </lineage>
</organism>
<gene>
    <name evidence="1" type="ordered locus">Desor_4913</name>
</gene>
<evidence type="ECO:0000313" key="2">
    <source>
        <dbReference type="Proteomes" id="UP000006346"/>
    </source>
</evidence>
<evidence type="ECO:0000313" key="1">
    <source>
        <dbReference type="EMBL" id="AET70314.1"/>
    </source>
</evidence>
<accession>G7WI17</accession>
<protein>
    <submittedName>
        <fullName evidence="1">Uncharacterized protein</fullName>
    </submittedName>
</protein>
<keyword evidence="2" id="KW-1185">Reference proteome</keyword>
<dbReference type="PATRIC" id="fig|768706.3.peg.4998"/>
<dbReference type="STRING" id="768706.Desor_4913"/>
<dbReference type="EMBL" id="CP003108">
    <property type="protein sequence ID" value="AET70314.1"/>
    <property type="molecule type" value="Genomic_DNA"/>
</dbReference>
<dbReference type="AlphaFoldDB" id="G7WI17"/>
<reference evidence="2" key="1">
    <citation type="submission" date="2011-11" db="EMBL/GenBank/DDBJ databases">
        <title>Complete sequence of Desulfosporosinus orientis DSM 765.</title>
        <authorList>
            <person name="Lucas S."/>
            <person name="Han J."/>
            <person name="Lapidus A."/>
            <person name="Cheng J.-F."/>
            <person name="Goodwin L."/>
            <person name="Pitluck S."/>
            <person name="Peters L."/>
            <person name="Ovchinnikova G."/>
            <person name="Teshima H."/>
            <person name="Detter J.C."/>
            <person name="Han C."/>
            <person name="Tapia R."/>
            <person name="Land M."/>
            <person name="Hauser L."/>
            <person name="Kyrpides N."/>
            <person name="Ivanova N."/>
            <person name="Pagani I."/>
            <person name="Pester M."/>
            <person name="Spring S."/>
            <person name="Ollivier B."/>
            <person name="Rattei T."/>
            <person name="Klenk H.-P."/>
            <person name="Wagner M."/>
            <person name="Loy A."/>
            <person name="Woyke T."/>
        </authorList>
    </citation>
    <scope>NUCLEOTIDE SEQUENCE [LARGE SCALE GENOMIC DNA]</scope>
    <source>
        <strain evidence="2">ATCC 19365 / DSM 765 / NCIMB 8382 / VKM B-1628</strain>
    </source>
</reference>
<dbReference type="Pfam" id="PF20074">
    <property type="entry name" value="DUF6470"/>
    <property type="match status" value="1"/>
</dbReference>